<feature type="non-terminal residue" evidence="27">
    <location>
        <position position="89"/>
    </location>
</feature>
<evidence type="ECO:0000256" key="13">
    <source>
        <dbReference type="ARBA" id="ARBA00023004"/>
    </source>
</evidence>
<keyword evidence="13 25" id="KW-0408">Iron</keyword>
<evidence type="ECO:0000256" key="11">
    <source>
        <dbReference type="ARBA" id="ARBA00022946"/>
    </source>
</evidence>
<evidence type="ECO:0000256" key="10">
    <source>
        <dbReference type="ARBA" id="ARBA00022792"/>
    </source>
</evidence>
<dbReference type="GO" id="GO:0005743">
    <property type="term" value="C:mitochondrial inner membrane"/>
    <property type="evidence" value="ECO:0007669"/>
    <property type="project" value="UniProtKB-SubCell"/>
</dbReference>
<keyword evidence="14 26" id="KW-0503">Monooxygenase</keyword>
<dbReference type="GO" id="GO:0020037">
    <property type="term" value="F:heme binding"/>
    <property type="evidence" value="ECO:0007669"/>
    <property type="project" value="InterPro"/>
</dbReference>
<dbReference type="GO" id="GO:0005506">
    <property type="term" value="F:iron ion binding"/>
    <property type="evidence" value="ECO:0007669"/>
    <property type="project" value="InterPro"/>
</dbReference>
<evidence type="ECO:0000256" key="2">
    <source>
        <dbReference type="ARBA" id="ARBA00004637"/>
    </source>
</evidence>
<evidence type="ECO:0000256" key="1">
    <source>
        <dbReference type="ARBA" id="ARBA00001971"/>
    </source>
</evidence>
<dbReference type="STRING" id="407821.A0A087UEL5"/>
<keyword evidence="19" id="KW-0753">Steroid metabolism</keyword>
<evidence type="ECO:0000256" key="16">
    <source>
        <dbReference type="ARBA" id="ARBA00023128"/>
    </source>
</evidence>
<dbReference type="GO" id="GO:0006700">
    <property type="term" value="P:C21-steroid hormone biosynthetic process"/>
    <property type="evidence" value="ECO:0007669"/>
    <property type="project" value="TreeGrafter"/>
</dbReference>
<evidence type="ECO:0000313" key="27">
    <source>
        <dbReference type="EMBL" id="KFM75804.1"/>
    </source>
</evidence>
<dbReference type="InterPro" id="IPR036396">
    <property type="entry name" value="Cyt_P450_sf"/>
</dbReference>
<evidence type="ECO:0000256" key="23">
    <source>
        <dbReference type="ARBA" id="ARBA00033274"/>
    </source>
</evidence>
<keyword evidence="17" id="KW-0472">Membrane</keyword>
<dbReference type="Proteomes" id="UP000054359">
    <property type="component" value="Unassembled WGS sequence"/>
</dbReference>
<evidence type="ECO:0000256" key="17">
    <source>
        <dbReference type="ARBA" id="ARBA00023136"/>
    </source>
</evidence>
<dbReference type="OrthoDB" id="3945418at2759"/>
<dbReference type="EMBL" id="KK119479">
    <property type="protein sequence ID" value="KFM75804.1"/>
    <property type="molecule type" value="Genomic_DNA"/>
</dbReference>
<keyword evidence="7" id="KW-0153">Cholesterol metabolism</keyword>
<keyword evidence="12 26" id="KW-0560">Oxidoreductase</keyword>
<dbReference type="GO" id="GO:0071375">
    <property type="term" value="P:cellular response to peptide hormone stimulus"/>
    <property type="evidence" value="ECO:0007669"/>
    <property type="project" value="TreeGrafter"/>
</dbReference>
<evidence type="ECO:0000256" key="8">
    <source>
        <dbReference type="ARBA" id="ARBA00022617"/>
    </source>
</evidence>
<dbReference type="GO" id="GO:0034650">
    <property type="term" value="P:cortisol metabolic process"/>
    <property type="evidence" value="ECO:0007669"/>
    <property type="project" value="TreeGrafter"/>
</dbReference>
<dbReference type="InterPro" id="IPR050479">
    <property type="entry name" value="CYP11_CYP27_families"/>
</dbReference>
<dbReference type="PANTHER" id="PTHR24279:SF3">
    <property type="entry name" value="CHOLESTEROL SIDE-CHAIN CLEAVAGE ENZYME, MITOCHONDRIAL"/>
    <property type="match status" value="1"/>
</dbReference>
<evidence type="ECO:0000256" key="18">
    <source>
        <dbReference type="ARBA" id="ARBA00023166"/>
    </source>
</evidence>
<dbReference type="InterPro" id="IPR001128">
    <property type="entry name" value="Cyt_P450"/>
</dbReference>
<dbReference type="Gene3D" id="1.10.630.10">
    <property type="entry name" value="Cytochrome P450"/>
    <property type="match status" value="1"/>
</dbReference>
<evidence type="ECO:0000256" key="12">
    <source>
        <dbReference type="ARBA" id="ARBA00023002"/>
    </source>
</evidence>
<comment type="subcellular location">
    <subcellularLocation>
        <location evidence="2">Mitochondrion inner membrane</location>
        <topology evidence="2">Peripheral membrane protein</topology>
    </subcellularLocation>
</comment>
<comment type="similarity">
    <text evidence="4 26">Belongs to the cytochrome P450 family.</text>
</comment>
<dbReference type="OMA" id="ISYHHEE"/>
<name>A0A087UEL5_STEMI</name>
<dbReference type="PROSITE" id="PS00086">
    <property type="entry name" value="CYTOCHROME_P450"/>
    <property type="match status" value="1"/>
</dbReference>
<gene>
    <name evidence="27" type="ORF">X975_22043</name>
</gene>
<keyword evidence="9 25" id="KW-0479">Metal-binding</keyword>
<dbReference type="GO" id="GO:0008203">
    <property type="term" value="P:cholesterol metabolic process"/>
    <property type="evidence" value="ECO:0007669"/>
    <property type="project" value="UniProtKB-KW"/>
</dbReference>
<dbReference type="GO" id="GO:0008386">
    <property type="term" value="F:cholesterol monooxygenase (side-chain-cleaving) activity"/>
    <property type="evidence" value="ECO:0007669"/>
    <property type="project" value="UniProtKB-EC"/>
</dbReference>
<dbReference type="SUPFAM" id="SSF48264">
    <property type="entry name" value="Cytochrome P450"/>
    <property type="match status" value="1"/>
</dbReference>
<evidence type="ECO:0000256" key="9">
    <source>
        <dbReference type="ARBA" id="ARBA00022723"/>
    </source>
</evidence>
<dbReference type="PRINTS" id="PR00463">
    <property type="entry name" value="EP450I"/>
</dbReference>
<dbReference type="InterPro" id="IPR017972">
    <property type="entry name" value="Cyt_P450_CS"/>
</dbReference>
<sequence length="89" mass="10602">MQDKYFKDAHLFYPERWEKARVPLVSSPFGYGPRSCIGMRFARMELYLATAKLVRNYIISYHHEEIDSVTRLINVPDKPLRLKFKKVPQ</sequence>
<accession>A0A087UEL5</accession>
<keyword evidence="20" id="KW-0755">Steroidogenesis</keyword>
<organism evidence="27 28">
    <name type="scientific">Stegodyphus mimosarum</name>
    <name type="common">African social velvet spider</name>
    <dbReference type="NCBI Taxonomy" id="407821"/>
    <lineage>
        <taxon>Eukaryota</taxon>
        <taxon>Metazoa</taxon>
        <taxon>Ecdysozoa</taxon>
        <taxon>Arthropoda</taxon>
        <taxon>Chelicerata</taxon>
        <taxon>Arachnida</taxon>
        <taxon>Araneae</taxon>
        <taxon>Araneomorphae</taxon>
        <taxon>Entelegynae</taxon>
        <taxon>Eresoidea</taxon>
        <taxon>Eresidae</taxon>
        <taxon>Stegodyphus</taxon>
    </lineage>
</organism>
<evidence type="ECO:0000313" key="28">
    <source>
        <dbReference type="Proteomes" id="UP000054359"/>
    </source>
</evidence>
<proteinExistence type="inferred from homology"/>
<feature type="binding site" description="axial binding residue" evidence="25">
    <location>
        <position position="36"/>
    </location>
    <ligand>
        <name>heme</name>
        <dbReference type="ChEBI" id="CHEBI:30413"/>
    </ligand>
    <ligandPart>
        <name>Fe</name>
        <dbReference type="ChEBI" id="CHEBI:18248"/>
    </ligandPart>
</feature>
<reference evidence="27 28" key="1">
    <citation type="submission" date="2013-11" db="EMBL/GenBank/DDBJ databases">
        <title>Genome sequencing of Stegodyphus mimosarum.</title>
        <authorList>
            <person name="Bechsgaard J."/>
        </authorList>
    </citation>
    <scope>NUCLEOTIDE SEQUENCE [LARGE SCALE GENOMIC DNA]</scope>
</reference>
<keyword evidence="8 25" id="KW-0349">Heme</keyword>
<evidence type="ECO:0000256" key="26">
    <source>
        <dbReference type="RuleBase" id="RU000461"/>
    </source>
</evidence>
<comment type="cofactor">
    <cofactor evidence="1 25">
        <name>heme</name>
        <dbReference type="ChEBI" id="CHEBI:30413"/>
    </cofactor>
</comment>
<evidence type="ECO:0000256" key="20">
    <source>
        <dbReference type="ARBA" id="ARBA00023250"/>
    </source>
</evidence>
<keyword evidence="11" id="KW-0809">Transit peptide</keyword>
<dbReference type="AlphaFoldDB" id="A0A087UEL5"/>
<evidence type="ECO:0000256" key="19">
    <source>
        <dbReference type="ARBA" id="ARBA00023221"/>
    </source>
</evidence>
<keyword evidence="18" id="KW-1207">Sterol metabolism</keyword>
<evidence type="ECO:0000256" key="4">
    <source>
        <dbReference type="ARBA" id="ARBA00010617"/>
    </source>
</evidence>
<evidence type="ECO:0000256" key="3">
    <source>
        <dbReference type="ARBA" id="ARBA00005108"/>
    </source>
</evidence>
<evidence type="ECO:0000256" key="7">
    <source>
        <dbReference type="ARBA" id="ARBA00022548"/>
    </source>
</evidence>
<keyword evidence="28" id="KW-1185">Reference proteome</keyword>
<evidence type="ECO:0000256" key="22">
    <source>
        <dbReference type="ARBA" id="ARBA00032666"/>
    </source>
</evidence>
<keyword evidence="10" id="KW-0999">Mitochondrion inner membrane</keyword>
<comment type="pathway">
    <text evidence="3">Lipid metabolism; C21-steroid hormone metabolism.</text>
</comment>
<evidence type="ECO:0000256" key="5">
    <source>
        <dbReference type="ARBA" id="ARBA00012764"/>
    </source>
</evidence>
<dbReference type="Pfam" id="PF00067">
    <property type="entry name" value="p450"/>
    <property type="match status" value="1"/>
</dbReference>
<keyword evidence="15" id="KW-0443">Lipid metabolism</keyword>
<dbReference type="PANTHER" id="PTHR24279">
    <property type="entry name" value="CYTOCHROME P450"/>
    <property type="match status" value="1"/>
</dbReference>
<protein>
    <recommendedName>
        <fullName evidence="6">Cholesterol side-chain cleavage enzyme, mitochondrial</fullName>
        <ecNumber evidence="5">1.14.15.6</ecNumber>
    </recommendedName>
    <alternativeName>
        <fullName evidence="21">CYPXIA1</fullName>
    </alternativeName>
    <alternativeName>
        <fullName evidence="23">Cholesterol desmolase</fullName>
    </alternativeName>
    <alternativeName>
        <fullName evidence="22">Cytochrome P450 11A1</fullName>
    </alternativeName>
    <alternativeName>
        <fullName evidence="24">Cytochrome P450(scc)</fullName>
    </alternativeName>
</protein>
<dbReference type="GO" id="GO:0006704">
    <property type="term" value="P:glucocorticoid biosynthetic process"/>
    <property type="evidence" value="ECO:0007669"/>
    <property type="project" value="TreeGrafter"/>
</dbReference>
<dbReference type="EC" id="1.14.15.6" evidence="5"/>
<keyword evidence="16" id="KW-0496">Mitochondrion</keyword>
<evidence type="ECO:0000256" key="14">
    <source>
        <dbReference type="ARBA" id="ARBA00023033"/>
    </source>
</evidence>
<evidence type="ECO:0000256" key="15">
    <source>
        <dbReference type="ARBA" id="ARBA00023098"/>
    </source>
</evidence>
<evidence type="ECO:0000256" key="21">
    <source>
        <dbReference type="ARBA" id="ARBA00030343"/>
    </source>
</evidence>
<evidence type="ECO:0000256" key="6">
    <source>
        <dbReference type="ARBA" id="ARBA00019844"/>
    </source>
</evidence>
<evidence type="ECO:0000256" key="24">
    <source>
        <dbReference type="ARBA" id="ARBA00033394"/>
    </source>
</evidence>
<dbReference type="InterPro" id="IPR002401">
    <property type="entry name" value="Cyt_P450_E_grp-I"/>
</dbReference>
<evidence type="ECO:0000256" key="25">
    <source>
        <dbReference type="PIRSR" id="PIRSR602401-1"/>
    </source>
</evidence>